<evidence type="ECO:0000259" key="2">
    <source>
        <dbReference type="PROSITE" id="PS51186"/>
    </source>
</evidence>
<protein>
    <submittedName>
        <fullName evidence="3">Acyl-CoA N-acyltransferase</fullName>
    </submittedName>
</protein>
<keyword evidence="3" id="KW-0808">Transferase</keyword>
<evidence type="ECO:0000313" key="4">
    <source>
        <dbReference type="Proteomes" id="UP000234275"/>
    </source>
</evidence>
<dbReference type="VEuPathDB" id="FungiDB:P170DRAFT_431618"/>
<dbReference type="CDD" id="cd04301">
    <property type="entry name" value="NAT_SF"/>
    <property type="match status" value="1"/>
</dbReference>
<keyword evidence="3" id="KW-0012">Acyltransferase</keyword>
<proteinExistence type="predicted"/>
<dbReference type="SUPFAM" id="SSF55729">
    <property type="entry name" value="Acyl-CoA N-acyltransferases (Nat)"/>
    <property type="match status" value="1"/>
</dbReference>
<sequence length="233" mass="25564">MALELLPVTEADIPRISDLIFQSFESDYLHVLMFPREHLPSYKEYMHDFLCAKLPDPNVKSLKVIDPSLSGDAAIVGYARWRFPSGETSTPRDTPSGENTTTGKTSTSTSASTTAVPFPPHANQPLWDYFGAEIAKLRGVFVDPARDFVLEFLATDPVHQGRGIGKVMLKYGLEELDRRGNGAKAYLEATEVAIPMYRKFGFEALGSINVPLEGFGVGDNGVYTSVVMGRGAR</sequence>
<dbReference type="STRING" id="1392250.A0A2I2GLR4"/>
<comment type="caution">
    <text evidence="3">The sequence shown here is derived from an EMBL/GenBank/DDBJ whole genome shotgun (WGS) entry which is preliminary data.</text>
</comment>
<dbReference type="EMBL" id="MSFO01000001">
    <property type="protein sequence ID" value="PLB53814.1"/>
    <property type="molecule type" value="Genomic_DNA"/>
</dbReference>
<dbReference type="Pfam" id="PF13508">
    <property type="entry name" value="Acetyltransf_7"/>
    <property type="match status" value="1"/>
</dbReference>
<reference evidence="3 4" key="1">
    <citation type="submission" date="2016-12" db="EMBL/GenBank/DDBJ databases">
        <title>The genomes of Aspergillus section Nigri reveals drivers in fungal speciation.</title>
        <authorList>
            <consortium name="DOE Joint Genome Institute"/>
            <person name="Vesth T.C."/>
            <person name="Nybo J."/>
            <person name="Theobald S."/>
            <person name="Brandl J."/>
            <person name="Frisvad J.C."/>
            <person name="Nielsen K.F."/>
            <person name="Lyhne E.K."/>
            <person name="Kogle M.E."/>
            <person name="Kuo A."/>
            <person name="Riley R."/>
            <person name="Clum A."/>
            <person name="Nolan M."/>
            <person name="Lipzen A."/>
            <person name="Salamov A."/>
            <person name="Henrissat B."/>
            <person name="Wiebenga A."/>
            <person name="De Vries R.P."/>
            <person name="Grigoriev I.V."/>
            <person name="Mortensen U.H."/>
            <person name="Andersen M.R."/>
            <person name="Baker S.E."/>
        </authorList>
    </citation>
    <scope>NUCLEOTIDE SEQUENCE [LARGE SCALE GENOMIC DNA]</scope>
    <source>
        <strain evidence="3 4">IBT 23096</strain>
    </source>
</reference>
<dbReference type="Gene3D" id="3.40.630.30">
    <property type="match status" value="1"/>
</dbReference>
<name>A0A2I2GLR4_9EURO</name>
<dbReference type="PANTHER" id="PTHR42791">
    <property type="entry name" value="GNAT FAMILY ACETYLTRANSFERASE"/>
    <property type="match status" value="1"/>
</dbReference>
<dbReference type="GeneID" id="36555774"/>
<organism evidence="3 4">
    <name type="scientific">Aspergillus steynii IBT 23096</name>
    <dbReference type="NCBI Taxonomy" id="1392250"/>
    <lineage>
        <taxon>Eukaryota</taxon>
        <taxon>Fungi</taxon>
        <taxon>Dikarya</taxon>
        <taxon>Ascomycota</taxon>
        <taxon>Pezizomycotina</taxon>
        <taxon>Eurotiomycetes</taxon>
        <taxon>Eurotiomycetidae</taxon>
        <taxon>Eurotiales</taxon>
        <taxon>Aspergillaceae</taxon>
        <taxon>Aspergillus</taxon>
        <taxon>Aspergillus subgen. Circumdati</taxon>
    </lineage>
</organism>
<feature type="compositionally biased region" description="Polar residues" evidence="1">
    <location>
        <begin position="86"/>
        <end position="99"/>
    </location>
</feature>
<dbReference type="InterPro" id="IPR052523">
    <property type="entry name" value="Trichothecene_AcTrans"/>
</dbReference>
<dbReference type="RefSeq" id="XP_024709116.1">
    <property type="nucleotide sequence ID" value="XM_024848075.1"/>
</dbReference>
<keyword evidence="4" id="KW-1185">Reference proteome</keyword>
<dbReference type="PROSITE" id="PS51186">
    <property type="entry name" value="GNAT"/>
    <property type="match status" value="1"/>
</dbReference>
<dbReference type="InterPro" id="IPR016181">
    <property type="entry name" value="Acyl_CoA_acyltransferase"/>
</dbReference>
<accession>A0A2I2GLR4</accession>
<feature type="region of interest" description="Disordered" evidence="1">
    <location>
        <begin position="85"/>
        <end position="119"/>
    </location>
</feature>
<dbReference type="OrthoDB" id="410198at2759"/>
<feature type="compositionally biased region" description="Low complexity" evidence="1">
    <location>
        <begin position="100"/>
        <end position="114"/>
    </location>
</feature>
<evidence type="ECO:0000256" key="1">
    <source>
        <dbReference type="SAM" id="MobiDB-lite"/>
    </source>
</evidence>
<dbReference type="InterPro" id="IPR000182">
    <property type="entry name" value="GNAT_dom"/>
</dbReference>
<dbReference type="AlphaFoldDB" id="A0A2I2GLR4"/>
<evidence type="ECO:0000313" key="3">
    <source>
        <dbReference type="EMBL" id="PLB53814.1"/>
    </source>
</evidence>
<dbReference type="GO" id="GO:0016747">
    <property type="term" value="F:acyltransferase activity, transferring groups other than amino-acyl groups"/>
    <property type="evidence" value="ECO:0007669"/>
    <property type="project" value="InterPro"/>
</dbReference>
<dbReference type="Proteomes" id="UP000234275">
    <property type="component" value="Unassembled WGS sequence"/>
</dbReference>
<dbReference type="PANTHER" id="PTHR42791:SF2">
    <property type="entry name" value="N-ACETYLTRANSFERASE DOMAIN-CONTAINING PROTEIN"/>
    <property type="match status" value="1"/>
</dbReference>
<feature type="domain" description="N-acetyltransferase" evidence="2">
    <location>
        <begin position="84"/>
        <end position="233"/>
    </location>
</feature>
<gene>
    <name evidence="3" type="ORF">P170DRAFT_431618</name>
</gene>